<comment type="caution">
    <text evidence="1">The sequence shown here is derived from an EMBL/GenBank/DDBJ whole genome shotgun (WGS) entry which is preliminary data.</text>
</comment>
<gene>
    <name evidence="1" type="ORF">D777_02764</name>
</gene>
<evidence type="ECO:0000313" key="2">
    <source>
        <dbReference type="Proteomes" id="UP000035057"/>
    </source>
</evidence>
<dbReference type="AlphaFoldDB" id="A0A072N0R9"/>
<sequence>MLHQIRAVRLFVTAVSPGFEPAWPGFEPAWIEPCRLHNEEYL</sequence>
<dbReference type="Proteomes" id="UP000035057">
    <property type="component" value="Unassembled WGS sequence"/>
</dbReference>
<accession>A0A072N0R9</accession>
<reference evidence="1 2" key="1">
    <citation type="submission" date="2012-12" db="EMBL/GenBank/DDBJ databases">
        <title>Genome assembly of Marinobacter sp. AK21.</title>
        <authorList>
            <person name="Khatri I."/>
            <person name="Kumar R."/>
            <person name="Vaidya B."/>
            <person name="Subramanian S."/>
            <person name="Pinnaka A."/>
        </authorList>
    </citation>
    <scope>NUCLEOTIDE SEQUENCE [LARGE SCALE GENOMIC DNA]</scope>
    <source>
        <strain evidence="1 2">AK21</strain>
    </source>
</reference>
<dbReference type="PATRIC" id="fig|1137280.3.peg.2582"/>
<name>A0A072N0R9_9GAMM</name>
<organism evidence="1 2">
    <name type="scientific">Marinobacter nitratireducens</name>
    <dbReference type="NCBI Taxonomy" id="1137280"/>
    <lineage>
        <taxon>Bacteria</taxon>
        <taxon>Pseudomonadati</taxon>
        <taxon>Pseudomonadota</taxon>
        <taxon>Gammaproteobacteria</taxon>
        <taxon>Pseudomonadales</taxon>
        <taxon>Marinobacteraceae</taxon>
        <taxon>Marinobacter</taxon>
    </lineage>
</organism>
<dbReference type="EMBL" id="ANIE01000007">
    <property type="protein sequence ID" value="KEF30822.1"/>
    <property type="molecule type" value="Genomic_DNA"/>
</dbReference>
<keyword evidence="2" id="KW-1185">Reference proteome</keyword>
<protein>
    <submittedName>
        <fullName evidence="1">Uncharacterized protein</fullName>
    </submittedName>
</protein>
<evidence type="ECO:0000313" key="1">
    <source>
        <dbReference type="EMBL" id="KEF30822.1"/>
    </source>
</evidence>
<dbReference type="STRING" id="1137280.D777_02764"/>
<proteinExistence type="predicted"/>